<reference evidence="1" key="2">
    <citation type="journal article" date="2015" name="Fish Shellfish Immunol.">
        <title>Early steps in the European eel (Anguilla anguilla)-Vibrio vulnificus interaction in the gills: Role of the RtxA13 toxin.</title>
        <authorList>
            <person name="Callol A."/>
            <person name="Pajuelo D."/>
            <person name="Ebbesson L."/>
            <person name="Teles M."/>
            <person name="MacKenzie S."/>
            <person name="Amaro C."/>
        </authorList>
    </citation>
    <scope>NUCLEOTIDE SEQUENCE</scope>
</reference>
<proteinExistence type="predicted"/>
<reference evidence="1" key="1">
    <citation type="submission" date="2014-11" db="EMBL/GenBank/DDBJ databases">
        <authorList>
            <person name="Amaro Gonzalez C."/>
        </authorList>
    </citation>
    <scope>NUCLEOTIDE SEQUENCE</scope>
</reference>
<accession>A0A0E9QT84</accession>
<dbReference type="EMBL" id="GBXM01108804">
    <property type="protein sequence ID" value="JAG99772.1"/>
    <property type="molecule type" value="Transcribed_RNA"/>
</dbReference>
<sequence>MGAGGQGLRD</sequence>
<organism evidence="1">
    <name type="scientific">Anguilla anguilla</name>
    <name type="common">European freshwater eel</name>
    <name type="synonym">Muraena anguilla</name>
    <dbReference type="NCBI Taxonomy" id="7936"/>
    <lineage>
        <taxon>Eukaryota</taxon>
        <taxon>Metazoa</taxon>
        <taxon>Chordata</taxon>
        <taxon>Craniata</taxon>
        <taxon>Vertebrata</taxon>
        <taxon>Euteleostomi</taxon>
        <taxon>Actinopterygii</taxon>
        <taxon>Neopterygii</taxon>
        <taxon>Teleostei</taxon>
        <taxon>Anguilliformes</taxon>
        <taxon>Anguillidae</taxon>
        <taxon>Anguilla</taxon>
    </lineage>
</organism>
<dbReference type="EMBL" id="GBXM01088920">
    <property type="protein sequence ID" value="JAH19657.1"/>
    <property type="molecule type" value="Transcribed_RNA"/>
</dbReference>
<name>A0A0E9QT84_ANGAN</name>
<evidence type="ECO:0000313" key="1">
    <source>
        <dbReference type="EMBL" id="JAH19657.1"/>
    </source>
</evidence>
<protein>
    <submittedName>
        <fullName evidence="1">Uncharacterized protein</fullName>
    </submittedName>
</protein>